<dbReference type="Proteomes" id="UP000244906">
    <property type="component" value="Unassembled WGS sequence"/>
</dbReference>
<evidence type="ECO:0000313" key="3">
    <source>
        <dbReference type="Proteomes" id="UP000244906"/>
    </source>
</evidence>
<evidence type="ECO:0000313" key="2">
    <source>
        <dbReference type="EMBL" id="PVZ69538.1"/>
    </source>
</evidence>
<dbReference type="InterPro" id="IPR045489">
    <property type="entry name" value="DUF6429"/>
</dbReference>
<dbReference type="RefSeq" id="WP_116686873.1">
    <property type="nucleotide sequence ID" value="NZ_CAWNYD010000003.1"/>
</dbReference>
<evidence type="ECO:0000259" key="1">
    <source>
        <dbReference type="Pfam" id="PF20008"/>
    </source>
</evidence>
<name>A0A2V1GWU9_9GAMM</name>
<dbReference type="Pfam" id="PF20008">
    <property type="entry name" value="DUF6429"/>
    <property type="match status" value="1"/>
</dbReference>
<dbReference type="AlphaFoldDB" id="A0A2V1GWU9"/>
<proteinExistence type="predicted"/>
<dbReference type="OrthoDB" id="8912983at2"/>
<keyword evidence="3" id="KW-1185">Reference proteome</keyword>
<reference evidence="2 3" key="1">
    <citation type="submission" date="2018-04" db="EMBL/GenBank/DDBJ databases">
        <title>Thalassorhabdus spongiae gen. nov., sp. nov., isolated from a marine sponge in South-West Iceland.</title>
        <authorList>
            <person name="Knobloch S."/>
            <person name="Daussin A."/>
            <person name="Johannsson R."/>
            <person name="Marteinsson V.T."/>
        </authorList>
    </citation>
    <scope>NUCLEOTIDE SEQUENCE [LARGE SCALE GENOMIC DNA]</scope>
    <source>
        <strain evidence="2 3">Hp12</strain>
    </source>
</reference>
<accession>A0A2V1GWU9</accession>
<comment type="caution">
    <text evidence="2">The sequence shown here is derived from an EMBL/GenBank/DDBJ whole genome shotgun (WGS) entry which is preliminary data.</text>
</comment>
<sequence length="74" mass="8699">MEIDQQKIDDAVLALMYLNLHDECRSWKSLDWQAMDRLHQEGLIDNPASKAKSVWLSKEGREKSKALFEQMFCK</sequence>
<feature type="domain" description="DUF6429" evidence="1">
    <location>
        <begin position="4"/>
        <end position="74"/>
    </location>
</feature>
<gene>
    <name evidence="2" type="ORF">DC094_09460</name>
</gene>
<protein>
    <recommendedName>
        <fullName evidence="1">DUF6429 domain-containing protein</fullName>
    </recommendedName>
</protein>
<dbReference type="EMBL" id="QDDL01000003">
    <property type="protein sequence ID" value="PVZ69538.1"/>
    <property type="molecule type" value="Genomic_DNA"/>
</dbReference>
<organism evidence="2 3">
    <name type="scientific">Pelagibaculum spongiae</name>
    <dbReference type="NCBI Taxonomy" id="2080658"/>
    <lineage>
        <taxon>Bacteria</taxon>
        <taxon>Pseudomonadati</taxon>
        <taxon>Pseudomonadota</taxon>
        <taxon>Gammaproteobacteria</taxon>
        <taxon>Oceanospirillales</taxon>
        <taxon>Pelagibaculum</taxon>
    </lineage>
</organism>